<evidence type="ECO:0000313" key="2">
    <source>
        <dbReference type="EMBL" id="KAL2040081.1"/>
    </source>
</evidence>
<feature type="compositionally biased region" description="Polar residues" evidence="1">
    <location>
        <begin position="1"/>
        <end position="20"/>
    </location>
</feature>
<reference evidence="2 3" key="1">
    <citation type="submission" date="2024-09" db="EMBL/GenBank/DDBJ databases">
        <title>Rethinking Asexuality: The Enigmatic Case of Functional Sexual Genes in Lepraria (Stereocaulaceae).</title>
        <authorList>
            <person name="Doellman M."/>
            <person name="Sun Y."/>
            <person name="Barcenas-Pena A."/>
            <person name="Lumbsch H.T."/>
            <person name="Grewe F."/>
        </authorList>
    </citation>
    <scope>NUCLEOTIDE SEQUENCE [LARGE SCALE GENOMIC DNA]</scope>
    <source>
        <strain evidence="2 3">Mercado 3170</strain>
    </source>
</reference>
<protein>
    <submittedName>
        <fullName evidence="2">Uncharacterized protein</fullName>
    </submittedName>
</protein>
<proteinExistence type="predicted"/>
<dbReference type="EMBL" id="JBEFKJ010000022">
    <property type="protein sequence ID" value="KAL2040081.1"/>
    <property type="molecule type" value="Genomic_DNA"/>
</dbReference>
<comment type="caution">
    <text evidence="2">The sequence shown here is derived from an EMBL/GenBank/DDBJ whole genome shotgun (WGS) entry which is preliminary data.</text>
</comment>
<dbReference type="Proteomes" id="UP001590950">
    <property type="component" value="Unassembled WGS sequence"/>
</dbReference>
<sequence length="97" mass="10186">MSSAGNRGMISNNTGSSNWNFGKRNSGDATANANNASTAGRRRSSGASAQKFANLHNQKRNSQDASAAARRASFAEMNQAPGFLAGMWQNFTKGTGK</sequence>
<feature type="region of interest" description="Disordered" evidence="1">
    <location>
        <begin position="1"/>
        <end position="72"/>
    </location>
</feature>
<evidence type="ECO:0000256" key="1">
    <source>
        <dbReference type="SAM" id="MobiDB-lite"/>
    </source>
</evidence>
<accession>A0ABR4A569</accession>
<keyword evidence="3" id="KW-1185">Reference proteome</keyword>
<organism evidence="2 3">
    <name type="scientific">Stereocaulon virgatum</name>
    <dbReference type="NCBI Taxonomy" id="373712"/>
    <lineage>
        <taxon>Eukaryota</taxon>
        <taxon>Fungi</taxon>
        <taxon>Dikarya</taxon>
        <taxon>Ascomycota</taxon>
        <taxon>Pezizomycotina</taxon>
        <taxon>Lecanoromycetes</taxon>
        <taxon>OSLEUM clade</taxon>
        <taxon>Lecanoromycetidae</taxon>
        <taxon>Lecanorales</taxon>
        <taxon>Lecanorineae</taxon>
        <taxon>Stereocaulaceae</taxon>
        <taxon>Stereocaulon</taxon>
    </lineage>
</organism>
<gene>
    <name evidence="2" type="ORF">N7G274_006984</name>
</gene>
<evidence type="ECO:0000313" key="3">
    <source>
        <dbReference type="Proteomes" id="UP001590950"/>
    </source>
</evidence>
<feature type="compositionally biased region" description="Low complexity" evidence="1">
    <location>
        <begin position="27"/>
        <end position="49"/>
    </location>
</feature>
<name>A0ABR4A569_9LECA</name>